<gene>
    <name evidence="5" type="ORF">TRIADDRAFT_54815</name>
</gene>
<keyword evidence="6" id="KW-1185">Reference proteome</keyword>
<dbReference type="InParanoid" id="B3RT29"/>
<keyword evidence="4" id="KW-0812">Transmembrane</keyword>
<evidence type="ECO:0000256" key="3">
    <source>
        <dbReference type="ARBA" id="ARBA00023004"/>
    </source>
</evidence>
<dbReference type="CTD" id="6752366"/>
<dbReference type="GO" id="GO:0004497">
    <property type="term" value="F:monooxygenase activity"/>
    <property type="evidence" value="ECO:0007669"/>
    <property type="project" value="InterPro"/>
</dbReference>
<protein>
    <recommendedName>
        <fullName evidence="7">Cytochrome P450</fullName>
    </recommendedName>
</protein>
<name>B3RT29_TRIAD</name>
<dbReference type="GO" id="GO:0020037">
    <property type="term" value="F:heme binding"/>
    <property type="evidence" value="ECO:0007669"/>
    <property type="project" value="InterPro"/>
</dbReference>
<dbReference type="SUPFAM" id="SSF48264">
    <property type="entry name" value="Cytochrome P450"/>
    <property type="match status" value="1"/>
</dbReference>
<evidence type="ECO:0000313" key="5">
    <source>
        <dbReference type="EMBL" id="EDV26620.1"/>
    </source>
</evidence>
<proteinExistence type="inferred from homology"/>
<feature type="transmembrane region" description="Helical" evidence="4">
    <location>
        <begin position="16"/>
        <end position="32"/>
    </location>
</feature>
<dbReference type="PRINTS" id="PR00465">
    <property type="entry name" value="EP450IV"/>
</dbReference>
<dbReference type="InterPro" id="IPR036396">
    <property type="entry name" value="Cyt_P450_sf"/>
</dbReference>
<dbReference type="InterPro" id="IPR050196">
    <property type="entry name" value="Cytochrome_P450_Monoox"/>
</dbReference>
<dbReference type="Pfam" id="PF00067">
    <property type="entry name" value="p450"/>
    <property type="match status" value="1"/>
</dbReference>
<dbReference type="PRINTS" id="PR00385">
    <property type="entry name" value="P450"/>
</dbReference>
<dbReference type="GO" id="GO:0005506">
    <property type="term" value="F:iron ion binding"/>
    <property type="evidence" value="ECO:0007669"/>
    <property type="project" value="InterPro"/>
</dbReference>
<dbReference type="OMA" id="HERSMAI"/>
<dbReference type="Proteomes" id="UP000009022">
    <property type="component" value="Unassembled WGS sequence"/>
</dbReference>
<feature type="transmembrane region" description="Helical" evidence="4">
    <location>
        <begin position="418"/>
        <end position="440"/>
    </location>
</feature>
<dbReference type="PhylomeDB" id="B3RT29"/>
<sequence length="454" mass="51665">MEKSTSTNTSPIPSDMMTWVAMGIALCIGYLIKQLVEMLTSPLYEIPGPPTWSPFGQVSTIMKEPPGDSYIKWSEQYGGILRYVFPIYHQKVALIDPDYIKHVLVTNCTKYKKPEEGKKFLLPAIGEGLVLLEGQKHAKARKIINPAFKHSKIKELVPIFHRFAQALVEYWQSRIDNCGGQEAILEVHEDLSRVTLDIICKSAFDYECNALEDPTNEASVAFAKVLGGLDFDWTFFIPFYNYLPTPGNLKTKRVLSLCHNTINRVIKERLEKETLDEEKCLLDILLSLRDEDNNTGFTETELKDHIMTFMAAGHETTSVAIAWTLYALAGKPEIQNKARQEIYKALHQCDNITWDILDGLTYLDSVVKESLRLYSPVPVTFREALADDMIGDYFIPKGTAVTLLPPHRTRSRNYKKALSHYEAFALFKAYCFTYIVFIMITDGKSRCKADFKPV</sequence>
<evidence type="ECO:0000313" key="6">
    <source>
        <dbReference type="Proteomes" id="UP000009022"/>
    </source>
</evidence>
<evidence type="ECO:0008006" key="7">
    <source>
        <dbReference type="Google" id="ProtNLM"/>
    </source>
</evidence>
<dbReference type="InterPro" id="IPR001128">
    <property type="entry name" value="Cyt_P450"/>
</dbReference>
<dbReference type="RefSeq" id="XP_002110616.1">
    <property type="nucleotide sequence ID" value="XM_002110580.1"/>
</dbReference>
<organism evidence="5 6">
    <name type="scientific">Trichoplax adhaerens</name>
    <name type="common">Trichoplax reptans</name>
    <dbReference type="NCBI Taxonomy" id="10228"/>
    <lineage>
        <taxon>Eukaryota</taxon>
        <taxon>Metazoa</taxon>
        <taxon>Placozoa</taxon>
        <taxon>Uniplacotomia</taxon>
        <taxon>Trichoplacea</taxon>
        <taxon>Trichoplacidae</taxon>
        <taxon>Trichoplax</taxon>
    </lineage>
</organism>
<dbReference type="eggNOG" id="KOG0157">
    <property type="taxonomic scope" value="Eukaryota"/>
</dbReference>
<reference evidence="5 6" key="1">
    <citation type="journal article" date="2008" name="Nature">
        <title>The Trichoplax genome and the nature of placozoans.</title>
        <authorList>
            <person name="Srivastava M."/>
            <person name="Begovic E."/>
            <person name="Chapman J."/>
            <person name="Putnam N.H."/>
            <person name="Hellsten U."/>
            <person name="Kawashima T."/>
            <person name="Kuo A."/>
            <person name="Mitros T."/>
            <person name="Salamov A."/>
            <person name="Carpenter M.L."/>
            <person name="Signorovitch A.Y."/>
            <person name="Moreno M.A."/>
            <person name="Kamm K."/>
            <person name="Grimwood J."/>
            <person name="Schmutz J."/>
            <person name="Shapiro H."/>
            <person name="Grigoriev I.V."/>
            <person name="Buss L.W."/>
            <person name="Schierwater B."/>
            <person name="Dellaporta S.L."/>
            <person name="Rokhsar D.S."/>
        </authorList>
    </citation>
    <scope>NUCLEOTIDE SEQUENCE [LARGE SCALE GENOMIC DNA]</scope>
    <source>
        <strain evidence="5 6">Grell-BS-1999</strain>
    </source>
</reference>
<evidence type="ECO:0000256" key="2">
    <source>
        <dbReference type="ARBA" id="ARBA00022723"/>
    </source>
</evidence>
<keyword evidence="3" id="KW-0408">Iron</keyword>
<dbReference type="GeneID" id="6752366"/>
<keyword evidence="4" id="KW-1133">Transmembrane helix</keyword>
<evidence type="ECO:0000256" key="4">
    <source>
        <dbReference type="SAM" id="Phobius"/>
    </source>
</evidence>
<dbReference type="Gene3D" id="1.10.630.10">
    <property type="entry name" value="Cytochrome P450"/>
    <property type="match status" value="1"/>
</dbReference>
<keyword evidence="2" id="KW-0479">Metal-binding</keyword>
<evidence type="ECO:0000256" key="1">
    <source>
        <dbReference type="ARBA" id="ARBA00010617"/>
    </source>
</evidence>
<accession>B3RT29</accession>
<dbReference type="OrthoDB" id="1470350at2759"/>
<dbReference type="HOGENOM" id="CLU_001570_5_1_1"/>
<dbReference type="GO" id="GO:0016705">
    <property type="term" value="F:oxidoreductase activity, acting on paired donors, with incorporation or reduction of molecular oxygen"/>
    <property type="evidence" value="ECO:0007669"/>
    <property type="project" value="InterPro"/>
</dbReference>
<comment type="similarity">
    <text evidence="1">Belongs to the cytochrome P450 family.</text>
</comment>
<dbReference type="STRING" id="10228.B3RT29"/>
<dbReference type="InterPro" id="IPR002403">
    <property type="entry name" value="Cyt_P450_E_grp-IV"/>
</dbReference>
<dbReference type="AlphaFoldDB" id="B3RT29"/>
<dbReference type="PANTHER" id="PTHR24291:SF175">
    <property type="entry name" value="CYTOCHROME P450"/>
    <property type="match status" value="1"/>
</dbReference>
<keyword evidence="4" id="KW-0472">Membrane</keyword>
<dbReference type="PANTHER" id="PTHR24291">
    <property type="entry name" value="CYTOCHROME P450 FAMILY 4"/>
    <property type="match status" value="1"/>
</dbReference>
<dbReference type="KEGG" id="tad:TRIADDRAFT_54815"/>
<dbReference type="EMBL" id="DS985243">
    <property type="protein sequence ID" value="EDV26620.1"/>
    <property type="molecule type" value="Genomic_DNA"/>
</dbReference>